<sequence>MSSPEFIMYSGRHLCGDLACWNEDAMRCLLDSVPIKLNKSNGSGREKRVEMTRVDGGGVDIDGIEREREREAAALQGSITRNRVCRVALLLWDSVGRKREIINRTERRRK</sequence>
<keyword evidence="2" id="KW-1185">Reference proteome</keyword>
<dbReference type="EMBL" id="CADEAL010000239">
    <property type="protein sequence ID" value="CAB1417033.1"/>
    <property type="molecule type" value="Genomic_DNA"/>
</dbReference>
<protein>
    <submittedName>
        <fullName evidence="1">Uncharacterized protein</fullName>
    </submittedName>
</protein>
<dbReference type="Proteomes" id="UP001153269">
    <property type="component" value="Unassembled WGS sequence"/>
</dbReference>
<accession>A0A9N7Y8Y8</accession>
<organism evidence="1 2">
    <name type="scientific">Pleuronectes platessa</name>
    <name type="common">European plaice</name>
    <dbReference type="NCBI Taxonomy" id="8262"/>
    <lineage>
        <taxon>Eukaryota</taxon>
        <taxon>Metazoa</taxon>
        <taxon>Chordata</taxon>
        <taxon>Craniata</taxon>
        <taxon>Vertebrata</taxon>
        <taxon>Euteleostomi</taxon>
        <taxon>Actinopterygii</taxon>
        <taxon>Neopterygii</taxon>
        <taxon>Teleostei</taxon>
        <taxon>Neoteleostei</taxon>
        <taxon>Acanthomorphata</taxon>
        <taxon>Carangaria</taxon>
        <taxon>Pleuronectiformes</taxon>
        <taxon>Pleuronectoidei</taxon>
        <taxon>Pleuronectidae</taxon>
        <taxon>Pleuronectes</taxon>
    </lineage>
</organism>
<name>A0A9N7Y8Y8_PLEPL</name>
<evidence type="ECO:0000313" key="1">
    <source>
        <dbReference type="EMBL" id="CAB1417033.1"/>
    </source>
</evidence>
<reference evidence="1" key="1">
    <citation type="submission" date="2020-03" db="EMBL/GenBank/DDBJ databases">
        <authorList>
            <person name="Weist P."/>
        </authorList>
    </citation>
    <scope>NUCLEOTIDE SEQUENCE</scope>
</reference>
<comment type="caution">
    <text evidence="1">The sequence shown here is derived from an EMBL/GenBank/DDBJ whole genome shotgun (WGS) entry which is preliminary data.</text>
</comment>
<gene>
    <name evidence="1" type="ORF">PLEPLA_LOCUS4834</name>
</gene>
<evidence type="ECO:0000313" key="2">
    <source>
        <dbReference type="Proteomes" id="UP001153269"/>
    </source>
</evidence>
<proteinExistence type="predicted"/>
<dbReference type="AlphaFoldDB" id="A0A9N7Y8Y8"/>